<sequence length="280" mass="30988">MPETPRARALAKELRAARKAAGLTLRQLGDLLGWSEAKISRVENAHRGIKEDAVAAMLDALGVEGDPRERMLKLAREIRAPAWWELGRTLPHQLVALVDAEKRATRITSLSLNVVPGLLQTRNYTREIMEAAGVDPDEIEDRVSIRQVRQGVLSQRRPVELCSFVDEAVLNRPLGGPRVMVEQLRHVLVASEVGNVVVRLLPLSAGAHAGLSGNFVLFEFVQSRPTVYVEARSSGAFIDAPDDVRIFHEAVERLHSQALDPAASREIMQSYLARYEEEAA</sequence>
<dbReference type="InterPro" id="IPR043917">
    <property type="entry name" value="DUF5753"/>
</dbReference>
<dbReference type="Pfam" id="PF13560">
    <property type="entry name" value="HTH_31"/>
    <property type="match status" value="1"/>
</dbReference>
<name>A0ABV4CPK5_9PSEU</name>
<keyword evidence="3" id="KW-1185">Reference proteome</keyword>
<proteinExistence type="predicted"/>
<protein>
    <submittedName>
        <fullName evidence="2">Helix-turn-helix domain-containing protein</fullName>
    </submittedName>
</protein>
<accession>A0ABV4CPK5</accession>
<dbReference type="InterPro" id="IPR001387">
    <property type="entry name" value="Cro/C1-type_HTH"/>
</dbReference>
<dbReference type="Pfam" id="PF19054">
    <property type="entry name" value="DUF5753"/>
    <property type="match status" value="1"/>
</dbReference>
<dbReference type="Proteomes" id="UP001564626">
    <property type="component" value="Unassembled WGS sequence"/>
</dbReference>
<dbReference type="PROSITE" id="PS50943">
    <property type="entry name" value="HTH_CROC1"/>
    <property type="match status" value="1"/>
</dbReference>
<reference evidence="2 3" key="1">
    <citation type="submission" date="2024-08" db="EMBL/GenBank/DDBJ databases">
        <title>Genome mining of Saccharopolyspora cebuensis PGLac3 from Nigerian medicinal plant.</title>
        <authorList>
            <person name="Ezeobiora C.E."/>
            <person name="Igbokwe N.H."/>
            <person name="Amin D.H."/>
            <person name="Mendie U.E."/>
        </authorList>
    </citation>
    <scope>NUCLEOTIDE SEQUENCE [LARGE SCALE GENOMIC DNA]</scope>
    <source>
        <strain evidence="2 3">PGLac3</strain>
    </source>
</reference>
<organism evidence="2 3">
    <name type="scientific">Saccharopolyspora cebuensis</name>
    <dbReference type="NCBI Taxonomy" id="418759"/>
    <lineage>
        <taxon>Bacteria</taxon>
        <taxon>Bacillati</taxon>
        <taxon>Actinomycetota</taxon>
        <taxon>Actinomycetes</taxon>
        <taxon>Pseudonocardiales</taxon>
        <taxon>Pseudonocardiaceae</taxon>
        <taxon>Saccharopolyspora</taxon>
    </lineage>
</organism>
<feature type="domain" description="HTH cro/C1-type" evidence="1">
    <location>
        <begin position="14"/>
        <end position="68"/>
    </location>
</feature>
<evidence type="ECO:0000313" key="3">
    <source>
        <dbReference type="Proteomes" id="UP001564626"/>
    </source>
</evidence>
<dbReference type="CDD" id="cd00093">
    <property type="entry name" value="HTH_XRE"/>
    <property type="match status" value="1"/>
</dbReference>
<dbReference type="SMART" id="SM00530">
    <property type="entry name" value="HTH_XRE"/>
    <property type="match status" value="1"/>
</dbReference>
<dbReference type="RefSeq" id="WP_345357710.1">
    <property type="nucleotide sequence ID" value="NZ_BAABII010000003.1"/>
</dbReference>
<dbReference type="EMBL" id="JBGEHV010000035">
    <property type="protein sequence ID" value="MEY8041349.1"/>
    <property type="molecule type" value="Genomic_DNA"/>
</dbReference>
<dbReference type="SUPFAM" id="SSF47413">
    <property type="entry name" value="lambda repressor-like DNA-binding domains"/>
    <property type="match status" value="1"/>
</dbReference>
<evidence type="ECO:0000259" key="1">
    <source>
        <dbReference type="PROSITE" id="PS50943"/>
    </source>
</evidence>
<evidence type="ECO:0000313" key="2">
    <source>
        <dbReference type="EMBL" id="MEY8041349.1"/>
    </source>
</evidence>
<comment type="caution">
    <text evidence="2">The sequence shown here is derived from an EMBL/GenBank/DDBJ whole genome shotgun (WGS) entry which is preliminary data.</text>
</comment>
<gene>
    <name evidence="2" type="ORF">AB8O55_18250</name>
</gene>
<dbReference type="InterPro" id="IPR010982">
    <property type="entry name" value="Lambda_DNA-bd_dom_sf"/>
</dbReference>
<dbReference type="Gene3D" id="1.10.260.40">
    <property type="entry name" value="lambda repressor-like DNA-binding domains"/>
    <property type="match status" value="1"/>
</dbReference>